<evidence type="ECO:0000313" key="3">
    <source>
        <dbReference type="Proteomes" id="UP000094336"/>
    </source>
</evidence>
<evidence type="ECO:0000313" key="2">
    <source>
        <dbReference type="EMBL" id="ODQ80268.1"/>
    </source>
</evidence>
<sequence length="890" mass="96873">MHPSTHLSPVPVSARRGHQHRRSAAISGDFDVNSIFLPPVACDLPKATPAFPRQSPRYSAVSRTTSIAASGVPAFKFGDDSSPKSNYHFNFNNDEDFSNKITESFNFPHSSPSLSPYNLSDETFAYQQNMSTSPPAIFVNDDPVPTPQGRKIFRGRDRMPPSNLSSPIAMVSARKPARRLGTNGSTKFFMTADIGVNEENVPDALIDLDDILSLSTPKRTAHRRTESAPELENFNRKASPVHPNNGICYPSVFDTPLNEDFILEDVEEESEEELEAAGKAPSALYSNFSGNSSVSSIGSTLVNPSASNLAPPVNINRLTQQSRLKNRKSMLRFEDTWKTKAKASGIYVGSAPITITRAPEAKQLGHSSSLPAMNASKSSLGKLIEPLLSSPAGESFTSVSTSNSFSTHPTPVLLSTPATVIDDDGRGTDSSDATKPTDDEDEYTIEGDSTMVDSEITPKFVPVAAFPEALEFGKASKQQLHPFQGGESFDEHVAVGQVSIDSSTSTLQIPAVYSPAKPPIYYHSSKHNPHRKSLVLPAAVDLSGTGDSDTESQLSLESPTRSSKHRRSALRVSLVSSVGAGSLYNSSGVGSSARQRPVSACFSLSEDIAGVIDFDAEQQKHLHMRKEKMKNHGRSKSAALFLAPEKEVLSPKKSPKESNFMNHIKFYKSASAAETVLANPSPSFRLGPFQKRKERSKSVLLPTTKTNRLSPELVVMSSDSSSSFGSNAVVISGNGSFLTPTSSKRDENSDARERNSKLGSAPAPEITHKASSSPLSTRSLAVPLEITRSQSPQKKKKFFPDISSTKNHLRRGSVNRLLPNEVMLNLRHNRLFGSLLMVNLRSSVRLDLDNYDDTSSVVASINTERESVMDDAKLRNSRKTPRIISWIRRR</sequence>
<organism evidence="2 3">
    <name type="scientific">Babjeviella inositovora NRRL Y-12698</name>
    <dbReference type="NCBI Taxonomy" id="984486"/>
    <lineage>
        <taxon>Eukaryota</taxon>
        <taxon>Fungi</taxon>
        <taxon>Dikarya</taxon>
        <taxon>Ascomycota</taxon>
        <taxon>Saccharomycotina</taxon>
        <taxon>Pichiomycetes</taxon>
        <taxon>Serinales incertae sedis</taxon>
        <taxon>Babjeviella</taxon>
    </lineage>
</organism>
<dbReference type="STRING" id="984486.A0A1E3QRK3"/>
<reference evidence="3" key="1">
    <citation type="submission" date="2016-05" db="EMBL/GenBank/DDBJ databases">
        <title>Comparative genomics of biotechnologically important yeasts.</title>
        <authorList>
            <consortium name="DOE Joint Genome Institute"/>
            <person name="Riley R."/>
            <person name="Haridas S."/>
            <person name="Wolfe K.H."/>
            <person name="Lopes M.R."/>
            <person name="Hittinger C.T."/>
            <person name="Goker M."/>
            <person name="Salamov A."/>
            <person name="Wisecaver J."/>
            <person name="Long T.M."/>
            <person name="Aerts A.L."/>
            <person name="Barry K."/>
            <person name="Choi C."/>
            <person name="Clum A."/>
            <person name="Coughlan A.Y."/>
            <person name="Deshpande S."/>
            <person name="Douglass A.P."/>
            <person name="Hanson S.J."/>
            <person name="Klenk H.-P."/>
            <person name="Labutti K."/>
            <person name="Lapidus A."/>
            <person name="Lindquist E."/>
            <person name="Lipzen A."/>
            <person name="Meier-Kolthoff J.P."/>
            <person name="Ohm R.A."/>
            <person name="Otillar R.P."/>
            <person name="Pangilinan J."/>
            <person name="Peng Y."/>
            <person name="Rokas A."/>
            <person name="Rosa C.A."/>
            <person name="Scheuner C."/>
            <person name="Sibirny A.A."/>
            <person name="Slot J.C."/>
            <person name="Stielow J.B."/>
            <person name="Sun H."/>
            <person name="Kurtzman C.P."/>
            <person name="Blackwell M."/>
            <person name="Grigoriev I.V."/>
            <person name="Jeffries T.W."/>
        </authorList>
    </citation>
    <scope>NUCLEOTIDE SEQUENCE [LARGE SCALE GENOMIC DNA]</scope>
    <source>
        <strain evidence="3">NRRL Y-12698</strain>
    </source>
</reference>
<dbReference type="EMBL" id="KV454430">
    <property type="protein sequence ID" value="ODQ80268.1"/>
    <property type="molecule type" value="Genomic_DNA"/>
</dbReference>
<gene>
    <name evidence="2" type="ORF">BABINDRAFT_161233</name>
</gene>
<protein>
    <submittedName>
        <fullName evidence="2">Uncharacterized protein</fullName>
    </submittedName>
</protein>
<dbReference type="RefSeq" id="XP_018985596.1">
    <property type="nucleotide sequence ID" value="XM_019128708.1"/>
</dbReference>
<feature type="compositionally biased region" description="Basic and acidic residues" evidence="1">
    <location>
        <begin position="743"/>
        <end position="756"/>
    </location>
</feature>
<feature type="region of interest" description="Disordered" evidence="1">
    <location>
        <begin position="544"/>
        <end position="568"/>
    </location>
</feature>
<name>A0A1E3QRK3_9ASCO</name>
<dbReference type="OrthoDB" id="3981301at2759"/>
<feature type="region of interest" description="Disordered" evidence="1">
    <location>
        <begin position="735"/>
        <end position="774"/>
    </location>
</feature>
<dbReference type="GeneID" id="30146561"/>
<accession>A0A1E3QRK3</accession>
<feature type="region of interest" description="Disordered" evidence="1">
    <location>
        <begin position="1"/>
        <end position="22"/>
    </location>
</feature>
<dbReference type="AlphaFoldDB" id="A0A1E3QRK3"/>
<dbReference type="Proteomes" id="UP000094336">
    <property type="component" value="Unassembled WGS sequence"/>
</dbReference>
<feature type="region of interest" description="Disordered" evidence="1">
    <location>
        <begin position="219"/>
        <end position="238"/>
    </location>
</feature>
<evidence type="ECO:0000256" key="1">
    <source>
        <dbReference type="SAM" id="MobiDB-lite"/>
    </source>
</evidence>
<keyword evidence="3" id="KW-1185">Reference proteome</keyword>
<proteinExistence type="predicted"/>
<feature type="compositionally biased region" description="Polar residues" evidence="1">
    <location>
        <begin position="545"/>
        <end position="561"/>
    </location>
</feature>
<feature type="region of interest" description="Disordered" evidence="1">
    <location>
        <begin position="402"/>
        <end position="444"/>
    </location>
</feature>